<dbReference type="EMBL" id="FMCS01000003">
    <property type="protein sequence ID" value="SCE91679.1"/>
    <property type="molecule type" value="Genomic_DNA"/>
</dbReference>
<sequence length="188" mass="19687">MTDPTHATPTEQPTDQYELPRATSAQDLDPADLHEAAAPKSVESKPSLALNGRSVALIAAGAVAALLLAGAAIYTAFQASPISSPLAERKSPLMLAKEKCGSSLAGDAMLGDEGKTLTLHGAGEESSGLSLSALECYWSELKMSDSVRAEVLATRALDGRQSGDWDHIHASWSYHPDSGLQMVITVTD</sequence>
<organism evidence="3 4">
    <name type="scientific">Micromonospora chaiyaphumensis</name>
    <dbReference type="NCBI Taxonomy" id="307119"/>
    <lineage>
        <taxon>Bacteria</taxon>
        <taxon>Bacillati</taxon>
        <taxon>Actinomycetota</taxon>
        <taxon>Actinomycetes</taxon>
        <taxon>Micromonosporales</taxon>
        <taxon>Micromonosporaceae</taxon>
        <taxon>Micromonospora</taxon>
    </lineage>
</organism>
<evidence type="ECO:0000256" key="1">
    <source>
        <dbReference type="SAM" id="MobiDB-lite"/>
    </source>
</evidence>
<keyword evidence="2" id="KW-0812">Transmembrane</keyword>
<proteinExistence type="predicted"/>
<feature type="compositionally biased region" description="Polar residues" evidence="1">
    <location>
        <begin position="1"/>
        <end position="15"/>
    </location>
</feature>
<dbReference type="Proteomes" id="UP000199629">
    <property type="component" value="Unassembled WGS sequence"/>
</dbReference>
<keyword evidence="2" id="KW-1133">Transmembrane helix</keyword>
<name>A0A1C4W6I4_9ACTN</name>
<evidence type="ECO:0000256" key="2">
    <source>
        <dbReference type="SAM" id="Phobius"/>
    </source>
</evidence>
<keyword evidence="4" id="KW-1185">Reference proteome</keyword>
<dbReference type="AlphaFoldDB" id="A0A1C4W6I4"/>
<accession>A0A1C4W6I4</accession>
<feature type="region of interest" description="Disordered" evidence="1">
    <location>
        <begin position="1"/>
        <end position="31"/>
    </location>
</feature>
<protein>
    <submittedName>
        <fullName evidence="3">Uncharacterized protein</fullName>
    </submittedName>
</protein>
<gene>
    <name evidence="3" type="ORF">GA0070214_103254</name>
</gene>
<dbReference type="RefSeq" id="WP_091261812.1">
    <property type="nucleotide sequence ID" value="NZ_FMCS01000003.1"/>
</dbReference>
<feature type="transmembrane region" description="Helical" evidence="2">
    <location>
        <begin position="55"/>
        <end position="77"/>
    </location>
</feature>
<keyword evidence="2" id="KW-0472">Membrane</keyword>
<evidence type="ECO:0000313" key="4">
    <source>
        <dbReference type="Proteomes" id="UP000199629"/>
    </source>
</evidence>
<evidence type="ECO:0000313" key="3">
    <source>
        <dbReference type="EMBL" id="SCE91679.1"/>
    </source>
</evidence>
<reference evidence="4" key="1">
    <citation type="submission" date="2016-06" db="EMBL/GenBank/DDBJ databases">
        <authorList>
            <person name="Varghese N."/>
            <person name="Submissions Spin"/>
        </authorList>
    </citation>
    <scope>NUCLEOTIDE SEQUENCE [LARGE SCALE GENOMIC DNA]</scope>
    <source>
        <strain evidence="4">DSM 45246</strain>
    </source>
</reference>